<dbReference type="RefSeq" id="WP_029314472.1">
    <property type="nucleotide sequence ID" value="NZ_FTNE01000072.1"/>
</dbReference>
<dbReference type="OrthoDB" id="8369899at2"/>
<comment type="caution">
    <text evidence="2">The sequence shown here is derived from an EMBL/GenBank/DDBJ whole genome shotgun (WGS) entry which is preliminary data.</text>
</comment>
<dbReference type="InterPro" id="IPR007712">
    <property type="entry name" value="RelE/ParE_toxin"/>
</dbReference>
<dbReference type="Proteomes" id="UP000186308">
    <property type="component" value="Unassembled WGS sequence"/>
</dbReference>
<organism evidence="2 3">
    <name type="scientific">Acidiphilium rubrum</name>
    <dbReference type="NCBI Taxonomy" id="526"/>
    <lineage>
        <taxon>Bacteria</taxon>
        <taxon>Pseudomonadati</taxon>
        <taxon>Pseudomonadota</taxon>
        <taxon>Alphaproteobacteria</taxon>
        <taxon>Acetobacterales</taxon>
        <taxon>Acidocellaceae</taxon>
        <taxon>Acidiphilium</taxon>
    </lineage>
</organism>
<gene>
    <name evidence="2" type="ORF">SAMN05421828_1721</name>
</gene>
<dbReference type="AlphaFoldDB" id="A0A8G2CPA1"/>
<protein>
    <submittedName>
        <fullName evidence="2">Toxin ParE1/3/4</fullName>
    </submittedName>
</protein>
<keyword evidence="3" id="KW-1185">Reference proteome</keyword>
<accession>A0A8G2CPA1</accession>
<evidence type="ECO:0000256" key="1">
    <source>
        <dbReference type="ARBA" id="ARBA00022649"/>
    </source>
</evidence>
<proteinExistence type="predicted"/>
<dbReference type="EMBL" id="FTNE01000072">
    <property type="protein sequence ID" value="SIR58805.1"/>
    <property type="molecule type" value="Genomic_DNA"/>
</dbReference>
<dbReference type="Gene3D" id="3.30.2310.20">
    <property type="entry name" value="RelE-like"/>
    <property type="match status" value="1"/>
</dbReference>
<evidence type="ECO:0000313" key="2">
    <source>
        <dbReference type="EMBL" id="SIR58805.1"/>
    </source>
</evidence>
<sequence>MRVVLSDKARAGLRGIALFIARDNRARARSFVQGLRAKALEIGAMPHGSPLLEHYEDRGIRCRVYRDSLIFYRVDGDAIFIVHSLHGAQDYGALLFPEAMQDQAEP</sequence>
<name>A0A8G2CPA1_ACIRU</name>
<dbReference type="Pfam" id="PF05016">
    <property type="entry name" value="ParE_toxin"/>
    <property type="match status" value="1"/>
</dbReference>
<reference evidence="2 3" key="1">
    <citation type="submission" date="2017-01" db="EMBL/GenBank/DDBJ databases">
        <authorList>
            <person name="Varghese N."/>
            <person name="Submissions S."/>
        </authorList>
    </citation>
    <scope>NUCLEOTIDE SEQUENCE [LARGE SCALE GENOMIC DNA]</scope>
    <source>
        <strain evidence="2 3">ATCC 35905</strain>
    </source>
</reference>
<evidence type="ECO:0000313" key="3">
    <source>
        <dbReference type="Proteomes" id="UP000186308"/>
    </source>
</evidence>
<dbReference type="InterPro" id="IPR035093">
    <property type="entry name" value="RelE/ParE_toxin_dom_sf"/>
</dbReference>
<keyword evidence="1" id="KW-1277">Toxin-antitoxin system</keyword>